<sequence length="223" mass="23518">MIRRALAVTAVACLSACLSVGCGKPVTGTATWPGARLDAALLTAADFPPGVQFERIIRDGGEPDGAEGPPPMLSRPEGCADGLTRDIARTAERGPGSAGEYVAAYDGVRMVVTVLTWHLDLERLAATAERCAEYRTFFDPSDPGIAMTTTQIPAPRDGALVFEQTMHLGGEQTSVYFSFENVGSMAVFGIAFPTPDPSIPVKGTLPQTFLDVTGKQAERAQSV</sequence>
<dbReference type="RefSeq" id="WP_083145673.1">
    <property type="nucleotide sequence ID" value="NZ_MVID01000025.1"/>
</dbReference>
<evidence type="ECO:0000313" key="3">
    <source>
        <dbReference type="EMBL" id="SRX81354.1"/>
    </source>
</evidence>
<organism evidence="3 4">
    <name type="scientific">Mycolicibacterium parafortuitum</name>
    <name type="common">Mycobacterium parafortuitum</name>
    <dbReference type="NCBI Taxonomy" id="39692"/>
    <lineage>
        <taxon>Bacteria</taxon>
        <taxon>Bacillati</taxon>
        <taxon>Actinomycetota</taxon>
        <taxon>Actinomycetes</taxon>
        <taxon>Mycobacteriales</taxon>
        <taxon>Mycobacteriaceae</taxon>
        <taxon>Mycolicibacterium</taxon>
    </lineage>
</organism>
<evidence type="ECO:0000256" key="1">
    <source>
        <dbReference type="SAM" id="MobiDB-lite"/>
    </source>
</evidence>
<feature type="region of interest" description="Disordered" evidence="1">
    <location>
        <begin position="57"/>
        <end position="80"/>
    </location>
</feature>
<gene>
    <name evidence="3" type="ORF">MPP7335_03104</name>
</gene>
<proteinExistence type="predicted"/>
<protein>
    <recommendedName>
        <fullName evidence="5">DUF5642 domain-containing protein</fullName>
    </recommendedName>
</protein>
<feature type="signal peptide" evidence="2">
    <location>
        <begin position="1"/>
        <end position="21"/>
    </location>
</feature>
<keyword evidence="4" id="KW-1185">Reference proteome</keyword>
<evidence type="ECO:0008006" key="5">
    <source>
        <dbReference type="Google" id="ProtNLM"/>
    </source>
</evidence>
<dbReference type="EMBL" id="UEGS01000001">
    <property type="protein sequence ID" value="SRX81354.1"/>
    <property type="molecule type" value="Genomic_DNA"/>
</dbReference>
<feature type="chain" id="PRO_5016681856" description="DUF5642 domain-containing protein" evidence="2">
    <location>
        <begin position="22"/>
        <end position="223"/>
    </location>
</feature>
<reference evidence="3 4" key="1">
    <citation type="submission" date="2018-05" db="EMBL/GenBank/DDBJ databases">
        <authorList>
            <consortium name="IHU Genomes"/>
        </authorList>
    </citation>
    <scope>NUCLEOTIDE SEQUENCE [LARGE SCALE GENOMIC DNA]</scope>
    <source>
        <strain evidence="3 4">P7335</strain>
    </source>
</reference>
<dbReference type="PROSITE" id="PS51257">
    <property type="entry name" value="PROKAR_LIPOPROTEIN"/>
    <property type="match status" value="1"/>
</dbReference>
<keyword evidence="2" id="KW-0732">Signal</keyword>
<evidence type="ECO:0000256" key="2">
    <source>
        <dbReference type="SAM" id="SignalP"/>
    </source>
</evidence>
<dbReference type="AlphaFoldDB" id="A0A375YK45"/>
<name>A0A375YK45_MYCPF</name>
<evidence type="ECO:0000313" key="4">
    <source>
        <dbReference type="Proteomes" id="UP000252008"/>
    </source>
</evidence>
<dbReference type="Proteomes" id="UP000252008">
    <property type="component" value="Unassembled WGS sequence"/>
</dbReference>
<dbReference type="STRING" id="39692.BST38_22370"/>
<accession>A0A375YK45</accession>